<accession>A0A0J1BGJ7</accession>
<keyword evidence="2" id="KW-1185">Reference proteome</keyword>
<dbReference type="STRING" id="595434.RISK_002278"/>
<organism evidence="1 2">
    <name type="scientific">Rhodopirellula islandica</name>
    <dbReference type="NCBI Taxonomy" id="595434"/>
    <lineage>
        <taxon>Bacteria</taxon>
        <taxon>Pseudomonadati</taxon>
        <taxon>Planctomycetota</taxon>
        <taxon>Planctomycetia</taxon>
        <taxon>Pirellulales</taxon>
        <taxon>Pirellulaceae</taxon>
        <taxon>Rhodopirellula</taxon>
    </lineage>
</organism>
<dbReference type="EMBL" id="LECT01000017">
    <property type="protein sequence ID" value="KLU05646.1"/>
    <property type="molecule type" value="Genomic_DNA"/>
</dbReference>
<evidence type="ECO:0000313" key="1">
    <source>
        <dbReference type="EMBL" id="KLU05646.1"/>
    </source>
</evidence>
<dbReference type="AlphaFoldDB" id="A0A0J1BGJ7"/>
<reference evidence="1" key="1">
    <citation type="submission" date="2015-05" db="EMBL/GenBank/DDBJ databases">
        <title>Permanent draft genome of Rhodopirellula islandicus K833.</title>
        <authorList>
            <person name="Kizina J."/>
            <person name="Richter M."/>
            <person name="Glockner F.O."/>
            <person name="Harder J."/>
        </authorList>
    </citation>
    <scope>NUCLEOTIDE SEQUENCE [LARGE SCALE GENOMIC DNA]</scope>
    <source>
        <strain evidence="1">K833</strain>
    </source>
</reference>
<proteinExistence type="predicted"/>
<evidence type="ECO:0000313" key="2">
    <source>
        <dbReference type="Proteomes" id="UP000036367"/>
    </source>
</evidence>
<protein>
    <submittedName>
        <fullName evidence="1">Uncharacterized protein</fullName>
    </submittedName>
</protein>
<dbReference type="PATRIC" id="fig|595434.4.peg.2176"/>
<comment type="caution">
    <text evidence="1">The sequence shown here is derived from an EMBL/GenBank/DDBJ whole genome shotgun (WGS) entry which is preliminary data.</text>
</comment>
<dbReference type="Proteomes" id="UP000036367">
    <property type="component" value="Unassembled WGS sequence"/>
</dbReference>
<sequence length="43" mass="4695">MANGQHQPTRFGLNLAVGQNGSVFSWSTGVARWLMVCQDLFLG</sequence>
<gene>
    <name evidence="1" type="ORF">RISK_002278</name>
</gene>
<name>A0A0J1BGJ7_RHOIS</name>